<feature type="region of interest" description="Disordered" evidence="9">
    <location>
        <begin position="94"/>
        <end position="114"/>
    </location>
</feature>
<dbReference type="InterPro" id="IPR015943">
    <property type="entry name" value="WD40/YVTN_repeat-like_dom_sf"/>
</dbReference>
<feature type="compositionally biased region" description="Acidic residues" evidence="9">
    <location>
        <begin position="245"/>
        <end position="263"/>
    </location>
</feature>
<feature type="repeat" description="WD" evidence="8">
    <location>
        <begin position="277"/>
        <end position="318"/>
    </location>
</feature>
<evidence type="ECO:0000256" key="6">
    <source>
        <dbReference type="ARBA" id="ARBA00023242"/>
    </source>
</evidence>
<dbReference type="InterPro" id="IPR036322">
    <property type="entry name" value="WD40_repeat_dom_sf"/>
</dbReference>
<feature type="repeat" description="WD" evidence="8">
    <location>
        <begin position="195"/>
        <end position="226"/>
    </location>
</feature>
<dbReference type="PANTHER" id="PTHR19855">
    <property type="entry name" value="WD40 REPEAT PROTEIN 12, 37"/>
    <property type="match status" value="1"/>
</dbReference>
<organism evidence="10 11">
    <name type="scientific">Cyprinus carpio carpio</name>
    <dbReference type="NCBI Taxonomy" id="630221"/>
    <lineage>
        <taxon>Eukaryota</taxon>
        <taxon>Metazoa</taxon>
        <taxon>Chordata</taxon>
        <taxon>Craniata</taxon>
        <taxon>Vertebrata</taxon>
        <taxon>Euteleostomi</taxon>
        <taxon>Actinopterygii</taxon>
        <taxon>Neopterygii</taxon>
        <taxon>Teleostei</taxon>
        <taxon>Ostariophysi</taxon>
        <taxon>Cypriniformes</taxon>
        <taxon>Cyprinidae</taxon>
        <taxon>Cyprininae</taxon>
        <taxon>Cyprinus</taxon>
    </lineage>
</organism>
<keyword evidence="5" id="KW-0677">Repeat</keyword>
<evidence type="ECO:0000256" key="7">
    <source>
        <dbReference type="ARBA" id="ARBA00040954"/>
    </source>
</evidence>
<feature type="repeat" description="WD" evidence="8">
    <location>
        <begin position="355"/>
        <end position="396"/>
    </location>
</feature>
<feature type="compositionally biased region" description="Polar residues" evidence="9">
    <location>
        <begin position="22"/>
        <end position="31"/>
    </location>
</feature>
<dbReference type="PROSITE" id="PS00678">
    <property type="entry name" value="WD_REPEATS_1"/>
    <property type="match status" value="1"/>
</dbReference>
<dbReference type="SUPFAM" id="SSF50978">
    <property type="entry name" value="WD40 repeat-like"/>
    <property type="match status" value="1"/>
</dbReference>
<dbReference type="OMA" id="TACIWGV"/>
<keyword evidence="4 8" id="KW-0853">WD repeat</keyword>
<evidence type="ECO:0000256" key="1">
    <source>
        <dbReference type="ARBA" id="ARBA00004123"/>
    </source>
</evidence>
<feature type="compositionally biased region" description="Polar residues" evidence="9">
    <location>
        <begin position="1"/>
        <end position="10"/>
    </location>
</feature>
<keyword evidence="6" id="KW-0539">Nucleus</keyword>
<keyword evidence="3" id="KW-0963">Cytoplasm</keyword>
<dbReference type="GeneTree" id="ENSGT00930000150950"/>
<dbReference type="AlphaFoldDB" id="A0A9J8BSJ1"/>
<dbReference type="PROSITE" id="PS50294">
    <property type="entry name" value="WD_REPEATS_REGION"/>
    <property type="match status" value="3"/>
</dbReference>
<reference evidence="10" key="1">
    <citation type="submission" date="2025-08" db="UniProtKB">
        <authorList>
            <consortium name="Ensembl"/>
        </authorList>
    </citation>
    <scope>IDENTIFICATION</scope>
</reference>
<protein>
    <recommendedName>
        <fullName evidence="7">WD repeat-containing protein 37</fullName>
    </recommendedName>
</protein>
<accession>A0A9J8BSJ1</accession>
<feature type="region of interest" description="Disordered" evidence="9">
    <location>
        <begin position="1"/>
        <end position="42"/>
    </location>
</feature>
<evidence type="ECO:0000313" key="11">
    <source>
        <dbReference type="Proteomes" id="UP001108240"/>
    </source>
</evidence>
<evidence type="ECO:0000313" key="10">
    <source>
        <dbReference type="Ensembl" id="ENSCCRP00000159523.1"/>
    </source>
</evidence>
<evidence type="ECO:0000256" key="9">
    <source>
        <dbReference type="SAM" id="MobiDB-lite"/>
    </source>
</evidence>
<evidence type="ECO:0000256" key="4">
    <source>
        <dbReference type="ARBA" id="ARBA00022574"/>
    </source>
</evidence>
<sequence length="530" mass="58588">MPVESGNSAAARQVKQKRKSHSLSIRRTNSTEQDRPGMQRDMLEGQDSKLPMALRSNLLDLFGQIEREFENLYIENLELRREIESLNERLAGEGQTVDGGDLSKGALKTKASHSTSQLSQKLKTTYKASTSKIVSSFKATTSRAVCQLVKEYVGHRDGIWDLAVTRVQPLVLGTASADHCSMLWSIETGKCLLKYAGHAGSVNSIKFHPTEQMALTASGDQTAHIWRYMVQLPLPQPPADISASLDDDVDFSDKDEADGEADGPSECPTIRVATTTLKSHQGVVIAADWLVGGKQVVTASWDRAANLYDVETSELVHTLTGKQATALPDRWTGSFVRVSGSIALFYTCVCVCGVFAGHDQELTHCCTHPTQRLVVTSSRDTTFRLWDFRDPSIHSVNVFQGHTDTVTSAVFTVGDNVVSGSDDRTVKVWDLKNMRSPIATIRTDSAVNRISVSANQRIIALPHDNRQVRLFDMNGVRLARLPRSNRQGHRRMVCCSAWNEENQACNLFTCGFDRQAIGWNINIPALLQEK</sequence>
<evidence type="ECO:0000256" key="3">
    <source>
        <dbReference type="ARBA" id="ARBA00022490"/>
    </source>
</evidence>
<evidence type="ECO:0000256" key="2">
    <source>
        <dbReference type="ARBA" id="ARBA00004496"/>
    </source>
</evidence>
<dbReference type="Gene3D" id="2.130.10.10">
    <property type="entry name" value="YVTN repeat-like/Quinoprotein amine dehydrogenase"/>
    <property type="match status" value="3"/>
</dbReference>
<dbReference type="FunFam" id="2.130.10.10:FF:002921">
    <property type="entry name" value="Predicted protein"/>
    <property type="match status" value="1"/>
</dbReference>
<dbReference type="Ensembl" id="ENSCCRT00000133294.1">
    <property type="protein sequence ID" value="ENSCCRP00000159523.1"/>
    <property type="gene ID" value="ENSCCRG00000079698.1"/>
</dbReference>
<feature type="repeat" description="WD" evidence="8">
    <location>
        <begin position="399"/>
        <end position="439"/>
    </location>
</feature>
<keyword evidence="11" id="KW-1185">Reference proteome</keyword>
<dbReference type="PRINTS" id="PR00320">
    <property type="entry name" value="GPROTEINBRPT"/>
</dbReference>
<name>A0A9J8BSJ1_CYPCA</name>
<dbReference type="PROSITE" id="PS50082">
    <property type="entry name" value="WD_REPEATS_2"/>
    <property type="match status" value="4"/>
</dbReference>
<dbReference type="InterPro" id="IPR001680">
    <property type="entry name" value="WD40_rpt"/>
</dbReference>
<proteinExistence type="predicted"/>
<evidence type="ECO:0000256" key="8">
    <source>
        <dbReference type="PROSITE-ProRule" id="PRU00221"/>
    </source>
</evidence>
<dbReference type="InterPro" id="IPR019775">
    <property type="entry name" value="WD40_repeat_CS"/>
</dbReference>
<feature type="compositionally biased region" description="Basic and acidic residues" evidence="9">
    <location>
        <begin position="32"/>
        <end position="42"/>
    </location>
</feature>
<comment type="subcellular location">
    <subcellularLocation>
        <location evidence="2">Cytoplasm</location>
    </subcellularLocation>
    <subcellularLocation>
        <location evidence="1">Nucleus</location>
    </subcellularLocation>
</comment>
<dbReference type="GO" id="GO:0005634">
    <property type="term" value="C:nucleus"/>
    <property type="evidence" value="ECO:0007669"/>
    <property type="project" value="UniProtKB-SubCell"/>
</dbReference>
<dbReference type="FunFam" id="2.130.10.10:FF:000511">
    <property type="entry name" value="WD repeat domain 37"/>
    <property type="match status" value="1"/>
</dbReference>
<dbReference type="CDD" id="cd00200">
    <property type="entry name" value="WD40"/>
    <property type="match status" value="1"/>
</dbReference>
<dbReference type="Proteomes" id="UP001108240">
    <property type="component" value="Unplaced"/>
</dbReference>
<evidence type="ECO:0000256" key="5">
    <source>
        <dbReference type="ARBA" id="ARBA00022737"/>
    </source>
</evidence>
<dbReference type="PANTHER" id="PTHR19855:SF12">
    <property type="entry name" value="WD REPEAT-CONTAINING PROTEIN 37"/>
    <property type="match status" value="1"/>
</dbReference>
<dbReference type="GO" id="GO:0005737">
    <property type="term" value="C:cytoplasm"/>
    <property type="evidence" value="ECO:0007669"/>
    <property type="project" value="UniProtKB-SubCell"/>
</dbReference>
<dbReference type="InterPro" id="IPR020472">
    <property type="entry name" value="WD40_PAC1"/>
</dbReference>
<dbReference type="Pfam" id="PF00400">
    <property type="entry name" value="WD40"/>
    <property type="match status" value="5"/>
</dbReference>
<dbReference type="SMART" id="SM00320">
    <property type="entry name" value="WD40"/>
    <property type="match status" value="7"/>
</dbReference>
<reference evidence="10" key="2">
    <citation type="submission" date="2025-09" db="UniProtKB">
        <authorList>
            <consortium name="Ensembl"/>
        </authorList>
    </citation>
    <scope>IDENTIFICATION</scope>
</reference>
<feature type="region of interest" description="Disordered" evidence="9">
    <location>
        <begin position="243"/>
        <end position="266"/>
    </location>
</feature>